<accession>A0A382XWU4</accession>
<evidence type="ECO:0000259" key="2">
    <source>
        <dbReference type="Pfam" id="PF03703"/>
    </source>
</evidence>
<keyword evidence="1" id="KW-0472">Membrane</keyword>
<proteinExistence type="predicted"/>
<dbReference type="InterPro" id="IPR005182">
    <property type="entry name" value="YdbS-like_PH"/>
</dbReference>
<dbReference type="AlphaFoldDB" id="A0A382XWU4"/>
<sequence>MDTSLRPDKLYLKKYVYFILLVTVIIYIFFVPFCLIIFKEGGPGLFILFLGTVGWLALGAIILLFSKLWIDRLSYIIKDSSITIYKGIFTKIEQNIPNTKVTDFILHRDLFDRFMGIGSIQVQTAGASGAVGYEGKLDGVLDYEEVHRNLRDKLISMQTVAESTKNTNESNDSVLTDILVELREINKKLNS</sequence>
<protein>
    <recommendedName>
        <fullName evidence="2">YdbS-like PH domain-containing protein</fullName>
    </recommendedName>
</protein>
<feature type="transmembrane region" description="Helical" evidence="1">
    <location>
        <begin position="15"/>
        <end position="38"/>
    </location>
</feature>
<keyword evidence="1" id="KW-1133">Transmembrane helix</keyword>
<evidence type="ECO:0000256" key="1">
    <source>
        <dbReference type="SAM" id="Phobius"/>
    </source>
</evidence>
<feature type="domain" description="YdbS-like PH" evidence="2">
    <location>
        <begin position="73"/>
        <end position="134"/>
    </location>
</feature>
<keyword evidence="1" id="KW-0812">Transmembrane</keyword>
<reference evidence="3" key="1">
    <citation type="submission" date="2018-05" db="EMBL/GenBank/DDBJ databases">
        <authorList>
            <person name="Lanie J.A."/>
            <person name="Ng W.-L."/>
            <person name="Kazmierczak K.M."/>
            <person name="Andrzejewski T.M."/>
            <person name="Davidsen T.M."/>
            <person name="Wayne K.J."/>
            <person name="Tettelin H."/>
            <person name="Glass J.I."/>
            <person name="Rusch D."/>
            <person name="Podicherti R."/>
            <person name="Tsui H.-C.T."/>
            <person name="Winkler M.E."/>
        </authorList>
    </citation>
    <scope>NUCLEOTIDE SEQUENCE</scope>
</reference>
<name>A0A382XWU4_9ZZZZ</name>
<evidence type="ECO:0000313" key="3">
    <source>
        <dbReference type="EMBL" id="SVD75364.1"/>
    </source>
</evidence>
<gene>
    <name evidence="3" type="ORF">METZ01_LOCUS428218</name>
</gene>
<dbReference type="Pfam" id="PF03703">
    <property type="entry name" value="bPH_2"/>
    <property type="match status" value="1"/>
</dbReference>
<feature type="transmembrane region" description="Helical" evidence="1">
    <location>
        <begin position="44"/>
        <end position="65"/>
    </location>
</feature>
<dbReference type="EMBL" id="UINC01171025">
    <property type="protein sequence ID" value="SVD75364.1"/>
    <property type="molecule type" value="Genomic_DNA"/>
</dbReference>
<organism evidence="3">
    <name type="scientific">marine metagenome</name>
    <dbReference type="NCBI Taxonomy" id="408172"/>
    <lineage>
        <taxon>unclassified sequences</taxon>
        <taxon>metagenomes</taxon>
        <taxon>ecological metagenomes</taxon>
    </lineage>
</organism>